<evidence type="ECO:0000313" key="2">
    <source>
        <dbReference type="EMBL" id="KAF9512595.1"/>
    </source>
</evidence>
<dbReference type="EMBL" id="MU128984">
    <property type="protein sequence ID" value="KAF9512595.1"/>
    <property type="molecule type" value="Genomic_DNA"/>
</dbReference>
<protein>
    <submittedName>
        <fullName evidence="2">Uncharacterized protein</fullName>
    </submittedName>
</protein>
<feature type="region of interest" description="Disordered" evidence="1">
    <location>
        <begin position="222"/>
        <end position="252"/>
    </location>
</feature>
<feature type="compositionally biased region" description="Basic residues" evidence="1">
    <location>
        <begin position="98"/>
        <end position="107"/>
    </location>
</feature>
<organism evidence="2 3">
    <name type="scientific">Hydnum rufescens UP504</name>
    <dbReference type="NCBI Taxonomy" id="1448309"/>
    <lineage>
        <taxon>Eukaryota</taxon>
        <taxon>Fungi</taxon>
        <taxon>Dikarya</taxon>
        <taxon>Basidiomycota</taxon>
        <taxon>Agaricomycotina</taxon>
        <taxon>Agaricomycetes</taxon>
        <taxon>Cantharellales</taxon>
        <taxon>Hydnaceae</taxon>
        <taxon>Hydnum</taxon>
    </lineage>
</organism>
<comment type="caution">
    <text evidence="2">The sequence shown here is derived from an EMBL/GenBank/DDBJ whole genome shotgun (WGS) entry which is preliminary data.</text>
</comment>
<sequence>MEVSSQDTTRILNPTLGTTQVLLNSGSVYDPSIQERDKVSRYRASSLFCGFVSLSGSSGRATSPVVTTLASASNITYEEVPSHKGKPQRRVSQSQRPAKVKGGRHPGPHTPTRAPRIKLRGDELDIAEKIRDRLLEECRRCDGHQVPPADRIECGPCYRRRLDGGQKSDWQYIRPELNALVFASTTGARMAPDKQRISKNVDLIPDGFKEPKKSLVAHMEATQDRPQGVVPSRNGVPHPWRVTRTNGIVVDR</sequence>
<accession>A0A9P6AWD2</accession>
<gene>
    <name evidence="2" type="ORF">BS47DRAFT_1345187</name>
</gene>
<dbReference type="AlphaFoldDB" id="A0A9P6AWD2"/>
<reference evidence="2" key="1">
    <citation type="journal article" date="2020" name="Nat. Commun.">
        <title>Large-scale genome sequencing of mycorrhizal fungi provides insights into the early evolution of symbiotic traits.</title>
        <authorList>
            <person name="Miyauchi S."/>
            <person name="Kiss E."/>
            <person name="Kuo A."/>
            <person name="Drula E."/>
            <person name="Kohler A."/>
            <person name="Sanchez-Garcia M."/>
            <person name="Morin E."/>
            <person name="Andreopoulos B."/>
            <person name="Barry K.W."/>
            <person name="Bonito G."/>
            <person name="Buee M."/>
            <person name="Carver A."/>
            <person name="Chen C."/>
            <person name="Cichocki N."/>
            <person name="Clum A."/>
            <person name="Culley D."/>
            <person name="Crous P.W."/>
            <person name="Fauchery L."/>
            <person name="Girlanda M."/>
            <person name="Hayes R.D."/>
            <person name="Keri Z."/>
            <person name="LaButti K."/>
            <person name="Lipzen A."/>
            <person name="Lombard V."/>
            <person name="Magnuson J."/>
            <person name="Maillard F."/>
            <person name="Murat C."/>
            <person name="Nolan M."/>
            <person name="Ohm R.A."/>
            <person name="Pangilinan J."/>
            <person name="Pereira M.F."/>
            <person name="Perotto S."/>
            <person name="Peter M."/>
            <person name="Pfister S."/>
            <person name="Riley R."/>
            <person name="Sitrit Y."/>
            <person name="Stielow J.B."/>
            <person name="Szollosi G."/>
            <person name="Zifcakova L."/>
            <person name="Stursova M."/>
            <person name="Spatafora J.W."/>
            <person name="Tedersoo L."/>
            <person name="Vaario L.M."/>
            <person name="Yamada A."/>
            <person name="Yan M."/>
            <person name="Wang P."/>
            <person name="Xu J."/>
            <person name="Bruns T."/>
            <person name="Baldrian P."/>
            <person name="Vilgalys R."/>
            <person name="Dunand C."/>
            <person name="Henrissat B."/>
            <person name="Grigoriev I.V."/>
            <person name="Hibbett D."/>
            <person name="Nagy L.G."/>
            <person name="Martin F.M."/>
        </authorList>
    </citation>
    <scope>NUCLEOTIDE SEQUENCE</scope>
    <source>
        <strain evidence="2">UP504</strain>
    </source>
</reference>
<evidence type="ECO:0000313" key="3">
    <source>
        <dbReference type="Proteomes" id="UP000886523"/>
    </source>
</evidence>
<proteinExistence type="predicted"/>
<keyword evidence="3" id="KW-1185">Reference proteome</keyword>
<name>A0A9P6AWD2_9AGAM</name>
<dbReference type="Proteomes" id="UP000886523">
    <property type="component" value="Unassembled WGS sequence"/>
</dbReference>
<evidence type="ECO:0000256" key="1">
    <source>
        <dbReference type="SAM" id="MobiDB-lite"/>
    </source>
</evidence>
<feature type="region of interest" description="Disordered" evidence="1">
    <location>
        <begin position="77"/>
        <end position="116"/>
    </location>
</feature>